<feature type="transmembrane region" description="Helical" evidence="9">
    <location>
        <begin position="264"/>
        <end position="285"/>
    </location>
</feature>
<feature type="transmembrane region" description="Helical" evidence="9">
    <location>
        <begin position="20"/>
        <end position="39"/>
    </location>
</feature>
<dbReference type="Pfam" id="PF00361">
    <property type="entry name" value="Proton_antipo_M"/>
    <property type="match status" value="1"/>
</dbReference>
<feature type="transmembrane region" description="Helical" evidence="9">
    <location>
        <begin position="227"/>
        <end position="252"/>
    </location>
</feature>
<proteinExistence type="inferred from homology"/>
<keyword evidence="6" id="KW-0520">NAD</keyword>
<feature type="transmembrane region" description="Helical" evidence="9">
    <location>
        <begin position="291"/>
        <end position="312"/>
    </location>
</feature>
<feature type="transmembrane region" description="Helical" evidence="9">
    <location>
        <begin position="347"/>
        <end position="368"/>
    </location>
</feature>
<comment type="subcellular location">
    <subcellularLocation>
        <location evidence="1">Endomembrane system</location>
        <topology evidence="1">Multi-pass membrane protein</topology>
    </subcellularLocation>
    <subcellularLocation>
        <location evidence="8">Membrane</location>
        <topology evidence="8">Multi-pass membrane protein</topology>
    </subcellularLocation>
</comment>
<dbReference type="InterPro" id="IPR000260">
    <property type="entry name" value="NADH4_N"/>
</dbReference>
<protein>
    <submittedName>
        <fullName evidence="12">NADH-quinone oxidoreductase subunit M</fullName>
    </submittedName>
</protein>
<feature type="transmembrane region" description="Helical" evidence="9">
    <location>
        <begin position="477"/>
        <end position="496"/>
    </location>
</feature>
<organism evidence="12 13">
    <name type="scientific">Granulicella aggregans</name>
    <dbReference type="NCBI Taxonomy" id="474949"/>
    <lineage>
        <taxon>Bacteria</taxon>
        <taxon>Pseudomonadati</taxon>
        <taxon>Acidobacteriota</taxon>
        <taxon>Terriglobia</taxon>
        <taxon>Terriglobales</taxon>
        <taxon>Acidobacteriaceae</taxon>
        <taxon>Granulicella</taxon>
    </lineage>
</organism>
<evidence type="ECO:0000313" key="12">
    <source>
        <dbReference type="EMBL" id="MBB5058932.1"/>
    </source>
</evidence>
<evidence type="ECO:0000256" key="2">
    <source>
        <dbReference type="ARBA" id="ARBA00009025"/>
    </source>
</evidence>
<feature type="transmembrane region" description="Helical" evidence="9">
    <location>
        <begin position="430"/>
        <end position="456"/>
    </location>
</feature>
<feature type="transmembrane region" description="Helical" evidence="9">
    <location>
        <begin position="152"/>
        <end position="170"/>
    </location>
</feature>
<dbReference type="Pfam" id="PF01059">
    <property type="entry name" value="Oxidored_q5_N"/>
    <property type="match status" value="1"/>
</dbReference>
<keyword evidence="13" id="KW-1185">Reference proteome</keyword>
<dbReference type="GO" id="GO:0042773">
    <property type="term" value="P:ATP synthesis coupled electron transport"/>
    <property type="evidence" value="ECO:0007669"/>
    <property type="project" value="InterPro"/>
</dbReference>
<evidence type="ECO:0000256" key="3">
    <source>
        <dbReference type="ARBA" id="ARBA00022692"/>
    </source>
</evidence>
<evidence type="ECO:0000313" key="13">
    <source>
        <dbReference type="Proteomes" id="UP000540989"/>
    </source>
</evidence>
<keyword evidence="4" id="KW-1278">Translocase</keyword>
<evidence type="ECO:0000256" key="8">
    <source>
        <dbReference type="RuleBase" id="RU000320"/>
    </source>
</evidence>
<dbReference type="InterPro" id="IPR001750">
    <property type="entry name" value="ND/Mrp_TM"/>
</dbReference>
<dbReference type="GO" id="GO:0003954">
    <property type="term" value="F:NADH dehydrogenase activity"/>
    <property type="evidence" value="ECO:0007669"/>
    <property type="project" value="TreeGrafter"/>
</dbReference>
<gene>
    <name evidence="12" type="ORF">HDF16_003655</name>
</gene>
<evidence type="ECO:0000256" key="5">
    <source>
        <dbReference type="ARBA" id="ARBA00022989"/>
    </source>
</evidence>
<dbReference type="AlphaFoldDB" id="A0A7W7ZFM4"/>
<feature type="transmembrane region" description="Helical" evidence="9">
    <location>
        <begin position="128"/>
        <end position="146"/>
    </location>
</feature>
<dbReference type="GO" id="GO:0015990">
    <property type="term" value="P:electron transport coupled proton transport"/>
    <property type="evidence" value="ECO:0007669"/>
    <property type="project" value="TreeGrafter"/>
</dbReference>
<dbReference type="Proteomes" id="UP000540989">
    <property type="component" value="Unassembled WGS sequence"/>
</dbReference>
<evidence type="ECO:0000256" key="4">
    <source>
        <dbReference type="ARBA" id="ARBA00022967"/>
    </source>
</evidence>
<dbReference type="InterPro" id="IPR010227">
    <property type="entry name" value="NADH_Q_OxRdtase_chainM/4"/>
</dbReference>
<keyword evidence="5 9" id="KW-1133">Transmembrane helix</keyword>
<feature type="domain" description="NADH:ubiquinone oxidoreductase chain 4 N-terminal" evidence="11">
    <location>
        <begin position="86"/>
        <end position="138"/>
    </location>
</feature>
<evidence type="ECO:0000259" key="11">
    <source>
        <dbReference type="Pfam" id="PF01059"/>
    </source>
</evidence>
<sequence>MGRKSSSSCFAKEKMNFDPYILSIITFVPLAGALLLALLPDKGKTMQWGALAVSLFTFLCTLHLPAHYDYSAHGYQFVENCPWIAAPAINYHLGVDGLSLWLIVLTGFLAPLGVLISWNAIPKRKKTFYILFLLQQTAMFGVFVALDLFLYYAYWELTLVPMTILIATFGRTEKRRAAAIKYFLYAFIPSAILLVAVLWLYVQTGTFDVPKLTQLASVHGISANSPALWLASLAFLAAFAVKVPVFPLHGWLSDAVAEAPTAAVMVLVGKLGLYSILRFSFGIFPDESHRIAPLMIALAAIGIVYGALIALVQKDLKRLAAYGTLGHVSVAVLGIFTFTIAGLDGGIYQTLNEGLGGAAFFMLLGLLYERYQTYDMREYGGLAAKFPWMVTLFVITTLSVIGLPMLNGFVGEFLVFSGSMQWSLAHGSSFWWTALATSGVILTAAYMLWMIQRVFYGDLGIKSETVTGWDLDAREHIALWPLVAVFLVMGLASPYWTKAIDTFGAAASYPMSIYSPYVVEYNKTHHHGHVTLSIRNADGTMQQPKPIGVVDPSLAADALNKPAPQTNKGARY</sequence>
<dbReference type="EMBL" id="JACHIP010000005">
    <property type="protein sequence ID" value="MBB5058932.1"/>
    <property type="molecule type" value="Genomic_DNA"/>
</dbReference>
<dbReference type="NCBIfam" id="TIGR01972">
    <property type="entry name" value="NDH_I_M"/>
    <property type="match status" value="1"/>
</dbReference>
<dbReference type="GO" id="GO:0008137">
    <property type="term" value="F:NADH dehydrogenase (ubiquinone) activity"/>
    <property type="evidence" value="ECO:0007669"/>
    <property type="project" value="InterPro"/>
</dbReference>
<feature type="domain" description="NADH:quinone oxidoreductase/Mrp antiporter transmembrane" evidence="10">
    <location>
        <begin position="145"/>
        <end position="430"/>
    </location>
</feature>
<dbReference type="GO" id="GO:0012505">
    <property type="term" value="C:endomembrane system"/>
    <property type="evidence" value="ECO:0007669"/>
    <property type="project" value="UniProtKB-SubCell"/>
</dbReference>
<reference evidence="12 13" key="1">
    <citation type="submission" date="2020-08" db="EMBL/GenBank/DDBJ databases">
        <title>Genomic Encyclopedia of Type Strains, Phase IV (KMG-V): Genome sequencing to study the core and pangenomes of soil and plant-associated prokaryotes.</title>
        <authorList>
            <person name="Whitman W."/>
        </authorList>
    </citation>
    <scope>NUCLEOTIDE SEQUENCE [LARGE SCALE GENOMIC DNA]</scope>
    <source>
        <strain evidence="12 13">M8UP14</strain>
    </source>
</reference>
<comment type="similarity">
    <text evidence="2">Belongs to the complex I subunit 4 family.</text>
</comment>
<evidence type="ECO:0000256" key="7">
    <source>
        <dbReference type="ARBA" id="ARBA00023136"/>
    </source>
</evidence>
<keyword evidence="3 8" id="KW-0812">Transmembrane</keyword>
<name>A0A7W7ZFM4_9BACT</name>
<feature type="transmembrane region" description="Helical" evidence="9">
    <location>
        <begin position="388"/>
        <end position="410"/>
    </location>
</feature>
<dbReference type="PRINTS" id="PR01437">
    <property type="entry name" value="NUOXDRDTASE4"/>
</dbReference>
<feature type="transmembrane region" description="Helical" evidence="9">
    <location>
        <begin position="48"/>
        <end position="68"/>
    </location>
</feature>
<dbReference type="GO" id="GO:0016020">
    <property type="term" value="C:membrane"/>
    <property type="evidence" value="ECO:0007669"/>
    <property type="project" value="UniProtKB-SubCell"/>
</dbReference>
<dbReference type="GO" id="GO:0048039">
    <property type="term" value="F:ubiquinone binding"/>
    <property type="evidence" value="ECO:0007669"/>
    <property type="project" value="TreeGrafter"/>
</dbReference>
<keyword evidence="7 9" id="KW-0472">Membrane</keyword>
<evidence type="ECO:0000259" key="10">
    <source>
        <dbReference type="Pfam" id="PF00361"/>
    </source>
</evidence>
<feature type="transmembrane region" description="Helical" evidence="9">
    <location>
        <begin position="182"/>
        <end position="202"/>
    </location>
</feature>
<dbReference type="PANTHER" id="PTHR43507">
    <property type="entry name" value="NADH-UBIQUINONE OXIDOREDUCTASE CHAIN 4"/>
    <property type="match status" value="1"/>
</dbReference>
<evidence type="ECO:0000256" key="9">
    <source>
        <dbReference type="SAM" id="Phobius"/>
    </source>
</evidence>
<dbReference type="InterPro" id="IPR003918">
    <property type="entry name" value="NADH_UbQ_OxRdtase"/>
</dbReference>
<feature type="transmembrane region" description="Helical" evidence="9">
    <location>
        <begin position="100"/>
        <end position="121"/>
    </location>
</feature>
<evidence type="ECO:0000256" key="1">
    <source>
        <dbReference type="ARBA" id="ARBA00004127"/>
    </source>
</evidence>
<evidence type="ECO:0000256" key="6">
    <source>
        <dbReference type="ARBA" id="ARBA00023027"/>
    </source>
</evidence>
<dbReference type="PANTHER" id="PTHR43507:SF1">
    <property type="entry name" value="NADH-UBIQUINONE OXIDOREDUCTASE CHAIN 4"/>
    <property type="match status" value="1"/>
</dbReference>
<comment type="caution">
    <text evidence="12">The sequence shown here is derived from an EMBL/GenBank/DDBJ whole genome shotgun (WGS) entry which is preliminary data.</text>
</comment>
<feature type="transmembrane region" description="Helical" evidence="9">
    <location>
        <begin position="319"/>
        <end position="341"/>
    </location>
</feature>
<accession>A0A7W7ZFM4</accession>